<evidence type="ECO:0000313" key="2">
    <source>
        <dbReference type="EMBL" id="CAI6362786.1"/>
    </source>
</evidence>
<accession>A0AAV0X4Y1</accession>
<dbReference type="EMBL" id="CARXXK010000003">
    <property type="protein sequence ID" value="CAI6362786.1"/>
    <property type="molecule type" value="Genomic_DNA"/>
</dbReference>
<dbReference type="AlphaFoldDB" id="A0AAV0X4Y1"/>
<comment type="caution">
    <text evidence="2">The sequence shown here is derived from an EMBL/GenBank/DDBJ whole genome shotgun (WGS) entry which is preliminary data.</text>
</comment>
<evidence type="ECO:0000313" key="3">
    <source>
        <dbReference type="Proteomes" id="UP001160148"/>
    </source>
</evidence>
<organism evidence="2 3">
    <name type="scientific">Macrosiphum euphorbiae</name>
    <name type="common">potato aphid</name>
    <dbReference type="NCBI Taxonomy" id="13131"/>
    <lineage>
        <taxon>Eukaryota</taxon>
        <taxon>Metazoa</taxon>
        <taxon>Ecdysozoa</taxon>
        <taxon>Arthropoda</taxon>
        <taxon>Hexapoda</taxon>
        <taxon>Insecta</taxon>
        <taxon>Pterygota</taxon>
        <taxon>Neoptera</taxon>
        <taxon>Paraneoptera</taxon>
        <taxon>Hemiptera</taxon>
        <taxon>Sternorrhyncha</taxon>
        <taxon>Aphidomorpha</taxon>
        <taxon>Aphidoidea</taxon>
        <taxon>Aphididae</taxon>
        <taxon>Macrosiphini</taxon>
        <taxon>Macrosiphum</taxon>
    </lineage>
</organism>
<evidence type="ECO:0000256" key="1">
    <source>
        <dbReference type="SAM" id="MobiDB-lite"/>
    </source>
</evidence>
<proteinExistence type="predicted"/>
<reference evidence="2 3" key="1">
    <citation type="submission" date="2023-01" db="EMBL/GenBank/DDBJ databases">
        <authorList>
            <person name="Whitehead M."/>
        </authorList>
    </citation>
    <scope>NUCLEOTIDE SEQUENCE [LARGE SCALE GENOMIC DNA]</scope>
</reference>
<keyword evidence="3" id="KW-1185">Reference proteome</keyword>
<protein>
    <submittedName>
        <fullName evidence="2">Uncharacterized protein</fullName>
    </submittedName>
</protein>
<feature type="compositionally biased region" description="Basic and acidic residues" evidence="1">
    <location>
        <begin position="1"/>
        <end position="12"/>
    </location>
</feature>
<name>A0AAV0X4Y1_9HEMI</name>
<dbReference type="Proteomes" id="UP001160148">
    <property type="component" value="Unassembled WGS sequence"/>
</dbReference>
<sequence>MPPRSSHVDAAHRPVVPPRPKPSQLCFRIGQPRAKSSSSPPPAPLLYFFLPARKPKFSFDTVDLLDWEESEMISMRNCWC</sequence>
<feature type="region of interest" description="Disordered" evidence="1">
    <location>
        <begin position="1"/>
        <end position="22"/>
    </location>
</feature>
<gene>
    <name evidence="2" type="ORF">MEUPH1_LOCUS17822</name>
</gene>